<dbReference type="CDD" id="cd06661">
    <property type="entry name" value="GGCT_like"/>
    <property type="match status" value="2"/>
</dbReference>
<dbReference type="EMBL" id="JACTAM010002683">
    <property type="protein sequence ID" value="KAI2643968.1"/>
    <property type="molecule type" value="Genomic_DNA"/>
</dbReference>
<evidence type="ECO:0000313" key="7">
    <source>
        <dbReference type="Proteomes" id="UP000830375"/>
    </source>
</evidence>
<feature type="domain" description="Gamma-glutamylcyclotransferase AIG2-like" evidence="5">
    <location>
        <begin position="127"/>
        <end position="260"/>
    </location>
</feature>
<comment type="caution">
    <text evidence="6">The sequence shown here is derived from an EMBL/GenBank/DDBJ whole genome shotgun (WGS) entry which is preliminary data.</text>
</comment>
<dbReference type="Pfam" id="PF06094">
    <property type="entry name" value="GGACT"/>
    <property type="match status" value="2"/>
</dbReference>
<dbReference type="InterPro" id="IPR036568">
    <property type="entry name" value="GGCT-like_sf"/>
</dbReference>
<dbReference type="InterPro" id="IPR009288">
    <property type="entry name" value="AIG2-like_dom"/>
</dbReference>
<comment type="catalytic activity">
    <reaction evidence="1 4">
        <text>epsilon-(gamma-L-glutamyl)-L-lysine = 5-oxo-L-proline + L-lysine</text>
        <dbReference type="Rhea" id="RHEA:16961"/>
        <dbReference type="ChEBI" id="CHEBI:32551"/>
        <dbReference type="ChEBI" id="CHEBI:58402"/>
        <dbReference type="ChEBI" id="CHEBI:133752"/>
        <dbReference type="EC" id="4.3.2.8"/>
    </reaction>
</comment>
<comment type="function">
    <text evidence="4">Catalyzes the formation of 5-oxo-L-proline from L-gamma-glutamyl-L-epsilon-lysine.</text>
</comment>
<dbReference type="PANTHER" id="PTHR12510:SF4">
    <property type="entry name" value="GAMMA-GLUTAMYLAMINECYCLOTRANSFERASE"/>
    <property type="match status" value="1"/>
</dbReference>
<evidence type="ECO:0000313" key="6">
    <source>
        <dbReference type="EMBL" id="KAI2643968.1"/>
    </source>
</evidence>
<dbReference type="PANTHER" id="PTHR12510">
    <property type="entry name" value="TROPONIN C-AKIN-1 PROTEIN"/>
    <property type="match status" value="1"/>
</dbReference>
<reference evidence="6 7" key="1">
    <citation type="submission" date="2022-01" db="EMBL/GenBank/DDBJ databases">
        <title>A high-quality chromosome-level genome assembly of rohu carp, Labeo rohita.</title>
        <authorList>
            <person name="Arick M.A. II"/>
            <person name="Hsu C.-Y."/>
            <person name="Magbanua Z."/>
            <person name="Pechanova O."/>
            <person name="Grover C."/>
            <person name="Miller E."/>
            <person name="Thrash A."/>
            <person name="Ezzel L."/>
            <person name="Alam S."/>
            <person name="Benzie J."/>
            <person name="Hamilton M."/>
            <person name="Karsi A."/>
            <person name="Lawrence M.L."/>
            <person name="Peterson D.G."/>
        </authorList>
    </citation>
    <scope>NUCLEOTIDE SEQUENCE [LARGE SCALE GENOMIC DNA]</scope>
    <source>
        <strain evidence="7">BAU-BD-2019</strain>
        <tissue evidence="6">Blood</tissue>
    </source>
</reference>
<proteinExistence type="inferred from homology"/>
<comment type="similarity">
    <text evidence="2 4">Belongs to the gamma-glutamylcyclotransferase family.</text>
</comment>
<dbReference type="SUPFAM" id="SSF110857">
    <property type="entry name" value="Gamma-glutamyl cyclotransferase-like"/>
    <property type="match status" value="2"/>
</dbReference>
<dbReference type="Gene3D" id="3.10.490.10">
    <property type="entry name" value="Gamma-glutamyl cyclotransferase-like"/>
    <property type="match status" value="2"/>
</dbReference>
<dbReference type="InterPro" id="IPR013024">
    <property type="entry name" value="GGCT-like"/>
</dbReference>
<evidence type="ECO:0000259" key="5">
    <source>
        <dbReference type="Pfam" id="PF06094"/>
    </source>
</evidence>
<evidence type="ECO:0000256" key="3">
    <source>
        <dbReference type="ARBA" id="ARBA00023239"/>
    </source>
</evidence>
<keyword evidence="7" id="KW-1185">Reference proteome</keyword>
<evidence type="ECO:0000256" key="2">
    <source>
        <dbReference type="ARBA" id="ARBA00008861"/>
    </source>
</evidence>
<evidence type="ECO:0000256" key="4">
    <source>
        <dbReference type="RuleBase" id="RU367036"/>
    </source>
</evidence>
<keyword evidence="3 4" id="KW-0456">Lyase</keyword>
<feature type="domain" description="Gamma-glutamylcyclotransferase AIG2-like" evidence="5">
    <location>
        <begin position="4"/>
        <end position="101"/>
    </location>
</feature>
<accession>A0ABQ8KZS1</accession>
<dbReference type="InterPro" id="IPR039126">
    <property type="entry name" value="GGACT"/>
</dbReference>
<evidence type="ECO:0000256" key="1">
    <source>
        <dbReference type="ARBA" id="ARBA00001684"/>
    </source>
</evidence>
<dbReference type="EC" id="4.3.2.8" evidence="4"/>
<dbReference type="Proteomes" id="UP000830375">
    <property type="component" value="Unassembled WGS sequence"/>
</dbReference>
<sequence length="274" mass="31733">MADVFVYGTLKKGQPNYFRMKNTANGQADFLANARTVEPYPLVIATEYNIPFLLNVPGTGHHVYGEIYRVDQKMLEFLDKFEECPKWYQRIKIKLEVQDRDGEGENIVETDVSLSVYSVLWFNMALVFMYGTLKKGQPNYFRIEDAANGQAEFLARARTVEKYPLVIGSEYNIPFLLNVPGTGQRVYGEIYRVDQKMQKFLDKFEGCPEWYKRIKVKLEVLVVDGEGESTLKPGSIEEIDVYVKTTHEQDWLQKPTYENYDTNGDHGLKYKEPV</sequence>
<gene>
    <name evidence="6" type="ORF">H4Q32_025784</name>
</gene>
<name>A0ABQ8KZS1_LABRO</name>
<protein>
    <recommendedName>
        <fullName evidence="4">Gamma-glutamylaminecyclotransferase</fullName>
        <ecNumber evidence="4">4.3.2.8</ecNumber>
    </recommendedName>
</protein>
<organism evidence="6 7">
    <name type="scientific">Labeo rohita</name>
    <name type="common">Indian major carp</name>
    <name type="synonym">Cyprinus rohita</name>
    <dbReference type="NCBI Taxonomy" id="84645"/>
    <lineage>
        <taxon>Eukaryota</taxon>
        <taxon>Metazoa</taxon>
        <taxon>Chordata</taxon>
        <taxon>Craniata</taxon>
        <taxon>Vertebrata</taxon>
        <taxon>Euteleostomi</taxon>
        <taxon>Actinopterygii</taxon>
        <taxon>Neopterygii</taxon>
        <taxon>Teleostei</taxon>
        <taxon>Ostariophysi</taxon>
        <taxon>Cypriniformes</taxon>
        <taxon>Cyprinidae</taxon>
        <taxon>Labeoninae</taxon>
        <taxon>Labeonini</taxon>
        <taxon>Labeo</taxon>
    </lineage>
</organism>